<dbReference type="EMBL" id="AP018738">
    <property type="protein sequence ID" value="BBE51787.1"/>
    <property type="molecule type" value="Genomic_DNA"/>
</dbReference>
<sequence length="125" mass="13350">MSKSIVVVLSVRVNLKTDIESFFRCGIQFGREWQVVEVDEATALRLQEEQMLEVSADAAPAAPVAPTDPAERAAAIKDAIAKLDAANATLWKADGAPTTVAIETLTGWIVSAAERDAVWAEIKAA</sequence>
<accession>A0A2Z6GE91</accession>
<organism evidence="1 2">
    <name type="scientific">Ferriphaselus amnicola</name>
    <dbReference type="NCBI Taxonomy" id="1188319"/>
    <lineage>
        <taxon>Bacteria</taxon>
        <taxon>Pseudomonadati</taxon>
        <taxon>Pseudomonadota</taxon>
        <taxon>Betaproteobacteria</taxon>
        <taxon>Nitrosomonadales</taxon>
        <taxon>Gallionellaceae</taxon>
        <taxon>Ferriphaselus</taxon>
    </lineage>
</organism>
<name>A0A2Z6GE91_9PROT</name>
<evidence type="ECO:0000313" key="2">
    <source>
        <dbReference type="Proteomes" id="UP000033070"/>
    </source>
</evidence>
<dbReference type="STRING" id="1188319.OYT1_01586"/>
<evidence type="ECO:0000313" key="1">
    <source>
        <dbReference type="EMBL" id="BBE51787.1"/>
    </source>
</evidence>
<dbReference type="OrthoDB" id="9855157at2"/>
<dbReference type="RefSeq" id="WP_062626753.1">
    <property type="nucleotide sequence ID" value="NZ_AP018738.1"/>
</dbReference>
<keyword evidence="2" id="KW-1185">Reference proteome</keyword>
<reference evidence="1 2" key="1">
    <citation type="submission" date="2018-06" db="EMBL/GenBank/DDBJ databases">
        <title>OYT1 Genome Sequencing.</title>
        <authorList>
            <person name="Kato S."/>
            <person name="Itoh T."/>
            <person name="Ohkuma M."/>
        </authorList>
    </citation>
    <scope>NUCLEOTIDE SEQUENCE [LARGE SCALE GENOMIC DNA]</scope>
    <source>
        <strain evidence="1 2">OYT1</strain>
    </source>
</reference>
<gene>
    <name evidence="1" type="ORF">OYT1_ch2271</name>
</gene>
<dbReference type="Proteomes" id="UP000033070">
    <property type="component" value="Chromosome"/>
</dbReference>
<protein>
    <submittedName>
        <fullName evidence="1">Uncharacterized protein</fullName>
    </submittedName>
</protein>
<dbReference type="AlphaFoldDB" id="A0A2Z6GE91"/>
<proteinExistence type="predicted"/>
<dbReference type="KEGG" id="fam:OYT1_ch2271"/>